<evidence type="ECO:0000256" key="8">
    <source>
        <dbReference type="ARBA" id="ARBA00048370"/>
    </source>
</evidence>
<evidence type="ECO:0000256" key="2">
    <source>
        <dbReference type="ARBA" id="ARBA00011484"/>
    </source>
</evidence>
<dbReference type="InterPro" id="IPR011053">
    <property type="entry name" value="Single_hybrid_motif"/>
</dbReference>
<evidence type="ECO:0000256" key="9">
    <source>
        <dbReference type="RuleBase" id="RU361137"/>
    </source>
</evidence>
<dbReference type="RefSeq" id="WP_224789037.1">
    <property type="nucleotide sequence ID" value="NZ_CABVIE010000002.1"/>
</dbReference>
<dbReference type="FunFam" id="2.40.50.100:FF:000009">
    <property type="entry name" value="Acetyltransferase component of pyruvate dehydrogenase complex"/>
    <property type="match status" value="1"/>
</dbReference>
<evidence type="ECO:0000256" key="5">
    <source>
        <dbReference type="ARBA" id="ARBA00022823"/>
    </source>
</evidence>
<keyword evidence="5 9" id="KW-0450">Lipoyl</keyword>
<dbReference type="PROSITE" id="PS50968">
    <property type="entry name" value="BIOTINYL_LIPOYL"/>
    <property type="match status" value="1"/>
</dbReference>
<dbReference type="SUPFAM" id="SSF52777">
    <property type="entry name" value="CoA-dependent acyltransferases"/>
    <property type="match status" value="1"/>
</dbReference>
<feature type="domain" description="Peripheral subunit-binding (PSBD)" evidence="11">
    <location>
        <begin position="136"/>
        <end position="173"/>
    </location>
</feature>
<evidence type="ECO:0000256" key="4">
    <source>
        <dbReference type="ARBA" id="ARBA00022737"/>
    </source>
</evidence>
<evidence type="ECO:0000259" key="10">
    <source>
        <dbReference type="PROSITE" id="PS50968"/>
    </source>
</evidence>
<dbReference type="InterPro" id="IPR023213">
    <property type="entry name" value="CAT-like_dom_sf"/>
</dbReference>
<dbReference type="PANTHER" id="PTHR43178">
    <property type="entry name" value="DIHYDROLIPOAMIDE ACETYLTRANSFERASE COMPONENT OF PYRUVATE DEHYDROGENASE COMPLEX"/>
    <property type="match status" value="1"/>
</dbReference>
<comment type="cofactor">
    <cofactor evidence="9">
        <name>(R)-lipoate</name>
        <dbReference type="ChEBI" id="CHEBI:83088"/>
    </cofactor>
    <text evidence="9">Binds 1 lipoyl cofactor covalently.</text>
</comment>
<evidence type="ECO:0000313" key="13">
    <source>
        <dbReference type="Proteomes" id="UP000325723"/>
    </source>
</evidence>
<comment type="function">
    <text evidence="7">The pyruvate dehydrogenase complex catalyzes the overall conversion of pyruvate to acetyl-CoA and CO(2). It contains multiple copies of three enzymatic components: pyruvate dehydrogenase (E1), dihydrolipoamide acetyltransferase (E2) and lipoamide dehydrogenase (E3).</text>
</comment>
<dbReference type="GO" id="GO:0006086">
    <property type="term" value="P:pyruvate decarboxylation to acetyl-CoA"/>
    <property type="evidence" value="ECO:0007669"/>
    <property type="project" value="UniProtKB-UniRule"/>
</dbReference>
<evidence type="ECO:0000256" key="6">
    <source>
        <dbReference type="ARBA" id="ARBA00023315"/>
    </source>
</evidence>
<evidence type="ECO:0000256" key="1">
    <source>
        <dbReference type="ARBA" id="ARBA00007317"/>
    </source>
</evidence>
<evidence type="ECO:0000259" key="11">
    <source>
        <dbReference type="PROSITE" id="PS51826"/>
    </source>
</evidence>
<dbReference type="PROSITE" id="PS00189">
    <property type="entry name" value="LIPOYL"/>
    <property type="match status" value="1"/>
</dbReference>
<dbReference type="InterPro" id="IPR004167">
    <property type="entry name" value="PSBD"/>
</dbReference>
<dbReference type="Pfam" id="PF02817">
    <property type="entry name" value="E3_binding"/>
    <property type="match status" value="1"/>
</dbReference>
<accession>A0A8H2RGC8</accession>
<dbReference type="InterPro" id="IPR001078">
    <property type="entry name" value="2-oxoacid_DH_actylTfrase"/>
</dbReference>
<dbReference type="InterPro" id="IPR006256">
    <property type="entry name" value="AcTrfase_Pyrv_DH_cplx"/>
</dbReference>
<dbReference type="Gene3D" id="2.40.50.100">
    <property type="match status" value="1"/>
</dbReference>
<dbReference type="Pfam" id="PF00364">
    <property type="entry name" value="Biotin_lipoyl"/>
    <property type="match status" value="1"/>
</dbReference>
<dbReference type="InterPro" id="IPR050743">
    <property type="entry name" value="2-oxoacid_DH_E2_comp"/>
</dbReference>
<dbReference type="FunFam" id="3.30.559.10:FF:000004">
    <property type="entry name" value="Acetyltransferase component of pyruvate dehydrogenase complex"/>
    <property type="match status" value="1"/>
</dbReference>
<dbReference type="InterPro" id="IPR003016">
    <property type="entry name" value="2-oxoA_DH_lipoyl-BS"/>
</dbReference>
<dbReference type="Proteomes" id="UP000325723">
    <property type="component" value="Unassembled WGS sequence"/>
</dbReference>
<dbReference type="GO" id="GO:0031405">
    <property type="term" value="F:lipoic acid binding"/>
    <property type="evidence" value="ECO:0007669"/>
    <property type="project" value="TreeGrafter"/>
</dbReference>
<keyword evidence="4" id="KW-0677">Repeat</keyword>
<reference evidence="12 13" key="1">
    <citation type="submission" date="2019-09" db="EMBL/GenBank/DDBJ databases">
        <authorList>
            <person name="Chandra G."/>
            <person name="Truman W A."/>
        </authorList>
    </citation>
    <scope>NUCLEOTIDE SEQUENCE [LARGE SCALE GENOMIC DNA]</scope>
    <source>
        <strain evidence="12">PS900</strain>
    </source>
</reference>
<feature type="domain" description="Lipoyl-binding" evidence="10">
    <location>
        <begin position="4"/>
        <end position="78"/>
    </location>
</feature>
<evidence type="ECO:0000313" key="12">
    <source>
        <dbReference type="EMBL" id="VVO64751.1"/>
    </source>
</evidence>
<keyword evidence="6 9" id="KW-0012">Acyltransferase</keyword>
<dbReference type="EC" id="2.3.1.12" evidence="9"/>
<dbReference type="Pfam" id="PF00198">
    <property type="entry name" value="2-oxoacid_dh"/>
    <property type="match status" value="1"/>
</dbReference>
<organism evidence="12 13">
    <name type="scientific">Pseudomonas fluorescens</name>
    <dbReference type="NCBI Taxonomy" id="294"/>
    <lineage>
        <taxon>Bacteria</taxon>
        <taxon>Pseudomonadati</taxon>
        <taxon>Pseudomonadota</taxon>
        <taxon>Gammaproteobacteria</taxon>
        <taxon>Pseudomonadales</taxon>
        <taxon>Pseudomonadaceae</taxon>
        <taxon>Pseudomonas</taxon>
    </lineage>
</organism>
<evidence type="ECO:0000256" key="7">
    <source>
        <dbReference type="ARBA" id="ARBA00025211"/>
    </source>
</evidence>
<dbReference type="NCBIfam" id="TIGR01348">
    <property type="entry name" value="PDHac_trf_long"/>
    <property type="match status" value="1"/>
</dbReference>
<dbReference type="InterPro" id="IPR036625">
    <property type="entry name" value="E3-bd_dom_sf"/>
</dbReference>
<evidence type="ECO:0000256" key="3">
    <source>
        <dbReference type="ARBA" id="ARBA00022679"/>
    </source>
</evidence>
<dbReference type="EMBL" id="CABVIE010000002">
    <property type="protein sequence ID" value="VVO64751.1"/>
    <property type="molecule type" value="Genomic_DNA"/>
</dbReference>
<dbReference type="GO" id="GO:0045254">
    <property type="term" value="C:pyruvate dehydrogenase complex"/>
    <property type="evidence" value="ECO:0007669"/>
    <property type="project" value="UniProtKB-UniRule"/>
</dbReference>
<sequence length="435" mass="46759">MSNFFEIAVPNIGDYKQVSVIEVLVKVGDSVVINDSLIVLETDKAAMEVPASISGKIKELKVKVGDQVSEGSLILVLEAGSSGDSKVVAQAAQEIVAPALIEAAVSPVLSTPNAEAPAPRLPTASYGDKHDYSQAHASPSVRKFARSLGVDLIQIKGTGPRDRIRKEDIEQYVKTKLAAGSTPAGTSSGIGGVDLLAWPKVDFEKFGPIERSPLSRLKKISGANLHRNWVMIPHVTNNDEVDVTTLEELRVQLNKENEKSGVKVTMLAFMLKAVAVALRKFPTFNASLEGEQLVLKGYCHLGFAADTPNGLVVPVVRDADQKGVVQIAKEMGELAALARESKLKSEHMQGGCFTISSLGGIGGTTFTPIINAPEVAILGAGRAYMKPHWNGKEFEPRLTMPLSLSWDHRVIDGAEAARFLTFFGKLLSDFRRVAI</sequence>
<dbReference type="SUPFAM" id="SSF47005">
    <property type="entry name" value="Peripheral subunit-binding domain of 2-oxo acid dehydrogenase complex"/>
    <property type="match status" value="1"/>
</dbReference>
<comment type="caution">
    <text evidence="12">The sequence shown here is derived from an EMBL/GenBank/DDBJ whole genome shotgun (WGS) entry which is preliminary data.</text>
</comment>
<comment type="catalytic activity">
    <reaction evidence="8 9">
        <text>N(6)-[(R)-dihydrolipoyl]-L-lysyl-[protein] + acetyl-CoA = N(6)-[(R)-S(8)-acetyldihydrolipoyl]-L-lysyl-[protein] + CoA</text>
        <dbReference type="Rhea" id="RHEA:17017"/>
        <dbReference type="Rhea" id="RHEA-COMP:10475"/>
        <dbReference type="Rhea" id="RHEA-COMP:10478"/>
        <dbReference type="ChEBI" id="CHEBI:57287"/>
        <dbReference type="ChEBI" id="CHEBI:57288"/>
        <dbReference type="ChEBI" id="CHEBI:83100"/>
        <dbReference type="ChEBI" id="CHEBI:83111"/>
        <dbReference type="EC" id="2.3.1.12"/>
    </reaction>
</comment>
<comment type="subunit">
    <text evidence="2 9">Forms a 24-polypeptide structural core with octahedral symmetry.</text>
</comment>
<comment type="similarity">
    <text evidence="1 9">Belongs to the 2-oxoacid dehydrogenase family.</text>
</comment>
<dbReference type="CDD" id="cd06849">
    <property type="entry name" value="lipoyl_domain"/>
    <property type="match status" value="1"/>
</dbReference>
<dbReference type="GO" id="GO:0005737">
    <property type="term" value="C:cytoplasm"/>
    <property type="evidence" value="ECO:0007669"/>
    <property type="project" value="TreeGrafter"/>
</dbReference>
<dbReference type="PROSITE" id="PS51826">
    <property type="entry name" value="PSBD"/>
    <property type="match status" value="1"/>
</dbReference>
<dbReference type="PANTHER" id="PTHR43178:SF2">
    <property type="entry name" value="DIHYDROLIPOYLLYSINE-RESIDUE ACETYLTRANSFERASE COMPONENT OF PYRUVATE DEHYDROGENASE COMPLEX"/>
    <property type="match status" value="1"/>
</dbReference>
<dbReference type="AlphaFoldDB" id="A0A8H2RGC8"/>
<dbReference type="SUPFAM" id="SSF51230">
    <property type="entry name" value="Single hybrid motif"/>
    <property type="match status" value="1"/>
</dbReference>
<protein>
    <recommendedName>
        <fullName evidence="9">Acetyltransferase component of pyruvate dehydrogenase complex</fullName>
        <ecNumber evidence="9">2.3.1.12</ecNumber>
    </recommendedName>
</protein>
<proteinExistence type="inferred from homology"/>
<gene>
    <name evidence="12" type="primary">aceF</name>
    <name evidence="12" type="ORF">PS900_00990</name>
</gene>
<dbReference type="GO" id="GO:0004742">
    <property type="term" value="F:dihydrolipoyllysine-residue acetyltransferase activity"/>
    <property type="evidence" value="ECO:0007669"/>
    <property type="project" value="UniProtKB-UniRule"/>
</dbReference>
<dbReference type="Gene3D" id="3.30.559.10">
    <property type="entry name" value="Chloramphenicol acetyltransferase-like domain"/>
    <property type="match status" value="1"/>
</dbReference>
<dbReference type="Gene3D" id="4.10.320.10">
    <property type="entry name" value="E3-binding domain"/>
    <property type="match status" value="1"/>
</dbReference>
<keyword evidence="3 9" id="KW-0808">Transferase</keyword>
<keyword evidence="12" id="KW-0670">Pyruvate</keyword>
<name>A0A8H2RGC8_PSEFL</name>
<dbReference type="InterPro" id="IPR000089">
    <property type="entry name" value="Biotin_lipoyl"/>
</dbReference>